<feature type="transmembrane region" description="Helical" evidence="1">
    <location>
        <begin position="12"/>
        <end position="29"/>
    </location>
</feature>
<keyword evidence="1" id="KW-0812">Transmembrane</keyword>
<protein>
    <submittedName>
        <fullName evidence="3">SdpI family protein</fullName>
    </submittedName>
</protein>
<dbReference type="Pfam" id="PF13630">
    <property type="entry name" value="SdpI"/>
    <property type="match status" value="1"/>
</dbReference>
<proteinExistence type="predicted"/>
<keyword evidence="1" id="KW-1133">Transmembrane helix</keyword>
<feature type="transmembrane region" description="Helical" evidence="1">
    <location>
        <begin position="193"/>
        <end position="213"/>
    </location>
</feature>
<name>A0ABW8SDP2_9CLOT</name>
<dbReference type="EMBL" id="JBJHZX010000001">
    <property type="protein sequence ID" value="MFL0194152.1"/>
    <property type="molecule type" value="Genomic_DNA"/>
</dbReference>
<dbReference type="RefSeq" id="WP_406790270.1">
    <property type="nucleotide sequence ID" value="NZ_JBJHZX010000001.1"/>
</dbReference>
<organism evidence="3 4">
    <name type="scientific">Candidatus Clostridium eludens</name>
    <dbReference type="NCBI Taxonomy" id="3381663"/>
    <lineage>
        <taxon>Bacteria</taxon>
        <taxon>Bacillati</taxon>
        <taxon>Bacillota</taxon>
        <taxon>Clostridia</taxon>
        <taxon>Eubacteriales</taxon>
        <taxon>Clostridiaceae</taxon>
        <taxon>Clostridium</taxon>
    </lineage>
</organism>
<reference evidence="3 4" key="1">
    <citation type="submission" date="2024-11" db="EMBL/GenBank/DDBJ databases">
        <authorList>
            <person name="Heng Y.C."/>
            <person name="Lim A.C.H."/>
            <person name="Lee J.K.Y."/>
            <person name="Kittelmann S."/>
        </authorList>
    </citation>
    <scope>NUCLEOTIDE SEQUENCE [LARGE SCALE GENOMIC DNA]</scope>
    <source>
        <strain evidence="3 4">WILCCON 0269</strain>
    </source>
</reference>
<keyword evidence="4" id="KW-1185">Reference proteome</keyword>
<keyword evidence="1" id="KW-0472">Membrane</keyword>
<feature type="transmembrane region" description="Helical" evidence="1">
    <location>
        <begin position="49"/>
        <end position="72"/>
    </location>
</feature>
<evidence type="ECO:0000313" key="4">
    <source>
        <dbReference type="Proteomes" id="UP001623660"/>
    </source>
</evidence>
<dbReference type="Proteomes" id="UP001623660">
    <property type="component" value="Unassembled WGS sequence"/>
</dbReference>
<gene>
    <name evidence="3" type="ORF">ACJDU8_00890</name>
</gene>
<evidence type="ECO:0000259" key="2">
    <source>
        <dbReference type="Pfam" id="PF07853"/>
    </source>
</evidence>
<dbReference type="InterPro" id="IPR026272">
    <property type="entry name" value="SdpI"/>
</dbReference>
<dbReference type="PIRSF" id="PIRSF038959">
    <property type="entry name" value="SdpI"/>
    <property type="match status" value="1"/>
</dbReference>
<dbReference type="Pfam" id="PF07853">
    <property type="entry name" value="DUF1648"/>
    <property type="match status" value="1"/>
</dbReference>
<sequence length="220" mass="25257">MKKINDVLKKDWGILIVIVLSFILGAYFYKSLPDRVPIHWNIKGEINGYGSKFFGAFGLPLINLGIYLLFVILPYIDPRGKNYESFKSTYQYLKYIVIIFLFGMEIMTLLIAENMVVNKPILIQIMLSLLIILIGNVMGRFKHNYFVGIKTPWTLANEQVWKKTHRMAGPLWVTGGMINILLAFTGINFNGIGFIVIMLVIGITPLIYSYIIYNKINYTK</sequence>
<evidence type="ECO:0000256" key="1">
    <source>
        <dbReference type="SAM" id="Phobius"/>
    </source>
</evidence>
<evidence type="ECO:0000313" key="3">
    <source>
        <dbReference type="EMBL" id="MFL0194152.1"/>
    </source>
</evidence>
<dbReference type="PANTHER" id="PTHR37810">
    <property type="entry name" value="IMMUNITY PROTEIN SDPI"/>
    <property type="match status" value="1"/>
</dbReference>
<comment type="caution">
    <text evidence="3">The sequence shown here is derived from an EMBL/GenBank/DDBJ whole genome shotgun (WGS) entry which is preliminary data.</text>
</comment>
<feature type="transmembrane region" description="Helical" evidence="1">
    <location>
        <begin position="92"/>
        <end position="115"/>
    </location>
</feature>
<dbReference type="PANTHER" id="PTHR37810:SF5">
    <property type="entry name" value="IMMUNITY PROTEIN SDPI"/>
    <property type="match status" value="1"/>
</dbReference>
<dbReference type="InterPro" id="IPR012867">
    <property type="entry name" value="DUF1648"/>
</dbReference>
<accession>A0ABW8SDP2</accession>
<dbReference type="InterPro" id="IPR025962">
    <property type="entry name" value="SdpI/YhfL"/>
</dbReference>
<feature type="transmembrane region" description="Helical" evidence="1">
    <location>
        <begin position="121"/>
        <end position="139"/>
    </location>
</feature>
<feature type="domain" description="DUF1648" evidence="2">
    <location>
        <begin position="16"/>
        <end position="63"/>
    </location>
</feature>
<feature type="transmembrane region" description="Helical" evidence="1">
    <location>
        <begin position="169"/>
        <end position="187"/>
    </location>
</feature>